<dbReference type="Proteomes" id="UP000614469">
    <property type="component" value="Unassembled WGS sequence"/>
</dbReference>
<keyword evidence="1" id="KW-0812">Transmembrane</keyword>
<comment type="caution">
    <text evidence="2">The sequence shown here is derived from an EMBL/GenBank/DDBJ whole genome shotgun (WGS) entry which is preliminary data.</text>
</comment>
<accession>A0A8J6NKE8</accession>
<evidence type="ECO:0000313" key="2">
    <source>
        <dbReference type="EMBL" id="MBC8336485.1"/>
    </source>
</evidence>
<evidence type="ECO:0000313" key="3">
    <source>
        <dbReference type="Proteomes" id="UP000614469"/>
    </source>
</evidence>
<feature type="transmembrane region" description="Helical" evidence="1">
    <location>
        <begin position="75"/>
        <end position="95"/>
    </location>
</feature>
<protein>
    <recommendedName>
        <fullName evidence="4">Zinc-finger domain-containing protein</fullName>
    </recommendedName>
</protein>
<dbReference type="EMBL" id="JACNJN010000165">
    <property type="protein sequence ID" value="MBC8336485.1"/>
    <property type="molecule type" value="Genomic_DNA"/>
</dbReference>
<feature type="transmembrane region" description="Helical" evidence="1">
    <location>
        <begin position="133"/>
        <end position="161"/>
    </location>
</feature>
<proteinExistence type="predicted"/>
<gene>
    <name evidence="2" type="ORF">H8E29_14565</name>
</gene>
<dbReference type="AlphaFoldDB" id="A0A8J6NKE8"/>
<organism evidence="2 3">
    <name type="scientific">Candidatus Desulfolinea nitratireducens</name>
    <dbReference type="NCBI Taxonomy" id="2841698"/>
    <lineage>
        <taxon>Bacteria</taxon>
        <taxon>Bacillati</taxon>
        <taxon>Chloroflexota</taxon>
        <taxon>Anaerolineae</taxon>
        <taxon>Anaerolineales</taxon>
        <taxon>Anaerolineales incertae sedis</taxon>
        <taxon>Candidatus Desulfolinea</taxon>
    </lineage>
</organism>
<name>A0A8J6NKE8_9CHLR</name>
<keyword evidence="1" id="KW-1133">Transmembrane helix</keyword>
<feature type="transmembrane region" description="Helical" evidence="1">
    <location>
        <begin position="107"/>
        <end position="126"/>
    </location>
</feature>
<evidence type="ECO:0008006" key="4">
    <source>
        <dbReference type="Google" id="ProtNLM"/>
    </source>
</evidence>
<reference evidence="2 3" key="1">
    <citation type="submission" date="2020-08" db="EMBL/GenBank/DDBJ databases">
        <title>Bridging the membrane lipid divide: bacteria of the FCB group superphylum have the potential to synthesize archaeal ether lipids.</title>
        <authorList>
            <person name="Villanueva L."/>
            <person name="Von Meijenfeldt F.A.B."/>
            <person name="Westbye A.B."/>
            <person name="Yadav S."/>
            <person name="Hopmans E.C."/>
            <person name="Dutilh B.E."/>
            <person name="Sinninghe Damste J.S."/>
        </authorList>
    </citation>
    <scope>NUCLEOTIDE SEQUENCE [LARGE SCALE GENOMIC DNA]</scope>
    <source>
        <strain evidence="2">NIOZ-UU36</strain>
    </source>
</reference>
<keyword evidence="1" id="KW-0472">Membrane</keyword>
<evidence type="ECO:0000256" key="1">
    <source>
        <dbReference type="SAM" id="Phobius"/>
    </source>
</evidence>
<sequence length="174" mass="19266">MDHRHFEEKLLNDEQLAPKENKAFQAHIRKCAKCAALAEANLALHNVVMATPAPGFASRFRIRLEAKRKAQRQRYFFGGLILLVSGLGVLIWLAIPVLSAALASPTQLLVAWTSYIASALSFIKVINEAGSVLLRVLASFIPSSAWVLSLSFFGLLGLVWFSSIQKISRYPQMI</sequence>